<reference evidence="2" key="1">
    <citation type="submission" date="2023-07" db="EMBL/GenBank/DDBJ databases">
        <authorList>
            <consortium name="CYATHOMIX"/>
        </authorList>
    </citation>
    <scope>NUCLEOTIDE SEQUENCE</scope>
    <source>
        <strain evidence="2">N/A</strain>
    </source>
</reference>
<keyword evidence="3" id="KW-1185">Reference proteome</keyword>
<dbReference type="AlphaFoldDB" id="A0AA36HGM5"/>
<evidence type="ECO:0000313" key="3">
    <source>
        <dbReference type="Proteomes" id="UP001176961"/>
    </source>
</evidence>
<evidence type="ECO:0000313" key="2">
    <source>
        <dbReference type="EMBL" id="CAJ0609822.1"/>
    </source>
</evidence>
<feature type="transmembrane region" description="Helical" evidence="1">
    <location>
        <begin position="50"/>
        <end position="71"/>
    </location>
</feature>
<gene>
    <name evidence="2" type="ORF">CYNAS_LOCUS21805</name>
</gene>
<accession>A0AA36HGM5</accession>
<evidence type="ECO:0000256" key="1">
    <source>
        <dbReference type="SAM" id="Phobius"/>
    </source>
</evidence>
<proteinExistence type="predicted"/>
<keyword evidence="1" id="KW-0472">Membrane</keyword>
<feature type="transmembrane region" description="Helical" evidence="1">
    <location>
        <begin position="215"/>
        <end position="234"/>
    </location>
</feature>
<comment type="caution">
    <text evidence="2">The sequence shown here is derived from an EMBL/GenBank/DDBJ whole genome shotgun (WGS) entry which is preliminary data.</text>
</comment>
<sequence>MLEFTMRHPLERARLNSWKKPNFTPIEAGVWCSNSYLFQKVMSDVEDNRLCTYIYSVSCSLVAEILMIFGYSNNAWLVLADPDSSKQFLRGLNDDCFKSDTIQCVPWTTHSTDHTPFPDPFQNVTSPNAAMYIALYTARTLLIIQFLWFTFCIVCCCNVKAEQLARQHERRVVYFCAAGVLLFALLFLIIVITRFTGSLMSSTPQNFERGLGSGFWLFAGGGTFFFILSVFFAFREHISTFLLKFRSHQSLPHNEMVSMPT</sequence>
<dbReference type="Proteomes" id="UP001176961">
    <property type="component" value="Unassembled WGS sequence"/>
</dbReference>
<feature type="transmembrane region" description="Helical" evidence="1">
    <location>
        <begin position="172"/>
        <end position="195"/>
    </location>
</feature>
<dbReference type="EMBL" id="CATQJL010000326">
    <property type="protein sequence ID" value="CAJ0609822.1"/>
    <property type="molecule type" value="Genomic_DNA"/>
</dbReference>
<name>A0AA36HGM5_CYLNA</name>
<keyword evidence="1" id="KW-1133">Transmembrane helix</keyword>
<organism evidence="2 3">
    <name type="scientific">Cylicocyclus nassatus</name>
    <name type="common">Nematode worm</name>
    <dbReference type="NCBI Taxonomy" id="53992"/>
    <lineage>
        <taxon>Eukaryota</taxon>
        <taxon>Metazoa</taxon>
        <taxon>Ecdysozoa</taxon>
        <taxon>Nematoda</taxon>
        <taxon>Chromadorea</taxon>
        <taxon>Rhabditida</taxon>
        <taxon>Rhabditina</taxon>
        <taxon>Rhabditomorpha</taxon>
        <taxon>Strongyloidea</taxon>
        <taxon>Strongylidae</taxon>
        <taxon>Cylicocyclus</taxon>
    </lineage>
</organism>
<keyword evidence="1" id="KW-0812">Transmembrane</keyword>
<dbReference type="Gene3D" id="1.20.140.150">
    <property type="match status" value="1"/>
</dbReference>
<protein>
    <submittedName>
        <fullName evidence="2">Uncharacterized protein</fullName>
    </submittedName>
</protein>